<dbReference type="SUPFAM" id="SSF69500">
    <property type="entry name" value="DTD-like"/>
    <property type="match status" value="1"/>
</dbReference>
<dbReference type="EMBL" id="CACRXK020001350">
    <property type="protein sequence ID" value="CAB3988593.1"/>
    <property type="molecule type" value="Genomic_DNA"/>
</dbReference>
<comment type="catalytic activity">
    <reaction evidence="4">
        <text>a D-aminoacyl-tRNA + H2O = a tRNA + a D-alpha-amino acid + H(+)</text>
        <dbReference type="Rhea" id="RHEA:13953"/>
        <dbReference type="Rhea" id="RHEA-COMP:10123"/>
        <dbReference type="Rhea" id="RHEA-COMP:10124"/>
        <dbReference type="ChEBI" id="CHEBI:15377"/>
        <dbReference type="ChEBI" id="CHEBI:15378"/>
        <dbReference type="ChEBI" id="CHEBI:59871"/>
        <dbReference type="ChEBI" id="CHEBI:78442"/>
        <dbReference type="ChEBI" id="CHEBI:79333"/>
        <dbReference type="EC" id="3.1.1.96"/>
    </reaction>
</comment>
<keyword evidence="7" id="KW-1185">Reference proteome</keyword>
<proteinExistence type="inferred from homology"/>
<evidence type="ECO:0000256" key="1">
    <source>
        <dbReference type="ARBA" id="ARBA00009673"/>
    </source>
</evidence>
<evidence type="ECO:0000256" key="5">
    <source>
        <dbReference type="RuleBase" id="RU003470"/>
    </source>
</evidence>
<comment type="caution">
    <text evidence="6">The sequence shown here is derived from an EMBL/GenBank/DDBJ whole genome shotgun (WGS) entry which is preliminary data.</text>
</comment>
<dbReference type="GO" id="GO:0051500">
    <property type="term" value="F:D-tyrosyl-tRNA(Tyr) deacylase activity"/>
    <property type="evidence" value="ECO:0007669"/>
    <property type="project" value="TreeGrafter"/>
</dbReference>
<dbReference type="AlphaFoldDB" id="A0A7D9DLJ0"/>
<dbReference type="CDD" id="cd00563">
    <property type="entry name" value="Dtyr_deacylase"/>
    <property type="match status" value="1"/>
</dbReference>
<dbReference type="InterPro" id="IPR003732">
    <property type="entry name" value="Daa-tRNA_deacyls_DTD"/>
</dbReference>
<dbReference type="Proteomes" id="UP001152795">
    <property type="component" value="Unassembled WGS sequence"/>
</dbReference>
<dbReference type="Pfam" id="PF02580">
    <property type="entry name" value="Tyr_Deacylase"/>
    <property type="match status" value="1"/>
</dbReference>
<dbReference type="FunFam" id="3.50.80.10:FF:000001">
    <property type="entry name" value="D-aminoacyl-tRNA deacylase"/>
    <property type="match status" value="1"/>
</dbReference>
<evidence type="ECO:0000313" key="7">
    <source>
        <dbReference type="Proteomes" id="UP001152795"/>
    </source>
</evidence>
<accession>A0A7D9DLJ0</accession>
<gene>
    <name evidence="6" type="ORF">PACLA_8A085298</name>
</gene>
<dbReference type="HAMAP" id="MF_00518">
    <property type="entry name" value="Deacylase_Dtd"/>
    <property type="match status" value="1"/>
</dbReference>
<keyword evidence="5" id="KW-0694">RNA-binding</keyword>
<keyword evidence="5" id="KW-0963">Cytoplasm</keyword>
<organism evidence="6 7">
    <name type="scientific">Paramuricea clavata</name>
    <name type="common">Red gorgonian</name>
    <name type="synonym">Violescent sea-whip</name>
    <dbReference type="NCBI Taxonomy" id="317549"/>
    <lineage>
        <taxon>Eukaryota</taxon>
        <taxon>Metazoa</taxon>
        <taxon>Cnidaria</taxon>
        <taxon>Anthozoa</taxon>
        <taxon>Octocorallia</taxon>
        <taxon>Malacalcyonacea</taxon>
        <taxon>Plexauridae</taxon>
        <taxon>Paramuricea</taxon>
    </lineage>
</organism>
<comment type="subcellular location">
    <subcellularLocation>
        <location evidence="5">Cytoplasm</location>
    </subcellularLocation>
</comment>
<evidence type="ECO:0000256" key="3">
    <source>
        <dbReference type="ARBA" id="ARBA00047676"/>
    </source>
</evidence>
<keyword evidence="5" id="KW-0820">tRNA-binding</keyword>
<dbReference type="NCBIfam" id="TIGR00256">
    <property type="entry name" value="D-aminoacyl-tRNA deacylase"/>
    <property type="match status" value="1"/>
</dbReference>
<evidence type="ECO:0000313" key="6">
    <source>
        <dbReference type="EMBL" id="CAB3988593.1"/>
    </source>
</evidence>
<evidence type="ECO:0000256" key="4">
    <source>
        <dbReference type="ARBA" id="ARBA00048018"/>
    </source>
</evidence>
<sequence>MRAIIQRVKQASVTVDGELISSIKEGLCVLVGIGRDDTKKDIDYLANKILKLRLFEEDGKRWRKSVMDLNYEVMCVSQFTLMCVLKGNKPDFHKAMDGEKSQQFYEEFLAEMRKRYQTEKIKDGKFAAYMQVEIQNDGPVTIQIDSCAAKNETKGESSTNQETDEN</sequence>
<dbReference type="GO" id="GO:0005737">
    <property type="term" value="C:cytoplasm"/>
    <property type="evidence" value="ECO:0007669"/>
    <property type="project" value="UniProtKB-SubCell"/>
</dbReference>
<dbReference type="InterPro" id="IPR023509">
    <property type="entry name" value="DTD-like_sf"/>
</dbReference>
<dbReference type="GO" id="GO:0000049">
    <property type="term" value="F:tRNA binding"/>
    <property type="evidence" value="ECO:0007669"/>
    <property type="project" value="UniProtKB-KW"/>
</dbReference>
<name>A0A7D9DLJ0_PARCT</name>
<dbReference type="EC" id="3.1.1.96" evidence="2 5"/>
<comment type="similarity">
    <text evidence="1 5">Belongs to the DTD family.</text>
</comment>
<dbReference type="PANTHER" id="PTHR10472:SF5">
    <property type="entry name" value="D-AMINOACYL-TRNA DEACYLASE 1"/>
    <property type="match status" value="1"/>
</dbReference>
<dbReference type="OrthoDB" id="275783at2759"/>
<dbReference type="PANTHER" id="PTHR10472">
    <property type="entry name" value="D-TYROSYL-TRNA TYR DEACYLASE"/>
    <property type="match status" value="1"/>
</dbReference>
<keyword evidence="5" id="KW-0378">Hydrolase</keyword>
<reference evidence="6" key="1">
    <citation type="submission" date="2020-04" db="EMBL/GenBank/DDBJ databases">
        <authorList>
            <person name="Alioto T."/>
            <person name="Alioto T."/>
            <person name="Gomez Garrido J."/>
        </authorList>
    </citation>
    <scope>NUCLEOTIDE SEQUENCE</scope>
    <source>
        <strain evidence="6">A484AB</strain>
    </source>
</reference>
<protein>
    <recommendedName>
        <fullName evidence="2 5">D-aminoacyl-tRNA deacylase</fullName>
        <ecNumber evidence="2 5">3.1.1.96</ecNumber>
    </recommendedName>
</protein>
<evidence type="ECO:0000256" key="2">
    <source>
        <dbReference type="ARBA" id="ARBA00013056"/>
    </source>
</evidence>
<comment type="catalytic activity">
    <reaction evidence="3">
        <text>glycyl-tRNA(Ala) + H2O = tRNA(Ala) + glycine + H(+)</text>
        <dbReference type="Rhea" id="RHEA:53744"/>
        <dbReference type="Rhea" id="RHEA-COMP:9657"/>
        <dbReference type="Rhea" id="RHEA-COMP:13640"/>
        <dbReference type="ChEBI" id="CHEBI:15377"/>
        <dbReference type="ChEBI" id="CHEBI:15378"/>
        <dbReference type="ChEBI" id="CHEBI:57305"/>
        <dbReference type="ChEBI" id="CHEBI:78442"/>
        <dbReference type="ChEBI" id="CHEBI:78522"/>
        <dbReference type="EC" id="3.1.1.96"/>
    </reaction>
</comment>
<dbReference type="Gene3D" id="3.50.80.10">
    <property type="entry name" value="D-tyrosyl-tRNA(Tyr) deacylase"/>
    <property type="match status" value="1"/>
</dbReference>